<reference evidence="4 6" key="2">
    <citation type="submission" date="2024-07" db="EMBL/GenBank/DDBJ databases">
        <authorList>
            <person name="Akdeniz Z."/>
        </authorList>
    </citation>
    <scope>NUCLEOTIDE SEQUENCE [LARGE SCALE GENOMIC DNA]</scope>
</reference>
<proteinExistence type="predicted"/>
<evidence type="ECO:0000313" key="6">
    <source>
        <dbReference type="Proteomes" id="UP001642409"/>
    </source>
</evidence>
<sequence length="87" mass="10449">MNATQLLGQCMELLTQIHLVNHQMDEIRAKTNRRRVKWSSDEEELLTFCVQMFGPNEYKKYSQVLGTKTKTQIYYHLRHMQENCLQE</sequence>
<dbReference type="Gene3D" id="1.20.58.1880">
    <property type="match status" value="1"/>
</dbReference>
<dbReference type="InterPro" id="IPR009057">
    <property type="entry name" value="Homeodomain-like_sf"/>
</dbReference>
<evidence type="ECO:0000313" key="3">
    <source>
        <dbReference type="EMBL" id="CAI9943209.1"/>
    </source>
</evidence>
<dbReference type="EMBL" id="CAXDID020000147">
    <property type="protein sequence ID" value="CAL6040879.1"/>
    <property type="molecule type" value="Genomic_DNA"/>
</dbReference>
<keyword evidence="6" id="KW-1185">Reference proteome</keyword>
<dbReference type="InterPro" id="IPR017930">
    <property type="entry name" value="Myb_dom"/>
</dbReference>
<dbReference type="EMBL" id="CATOUU010000714">
    <property type="protein sequence ID" value="CAI9943209.1"/>
    <property type="molecule type" value="Genomic_DNA"/>
</dbReference>
<dbReference type="PROSITE" id="PS51294">
    <property type="entry name" value="HTH_MYB"/>
    <property type="match status" value="1"/>
</dbReference>
<gene>
    <name evidence="2" type="ORF">HINF_LOCUS19701</name>
    <name evidence="3" type="ORF">HINF_LOCUS30854</name>
    <name evidence="4" type="ORF">HINF_LOCUS38547</name>
    <name evidence="5" type="ORF">HINF_LOCUS78592</name>
</gene>
<dbReference type="Proteomes" id="UP001642409">
    <property type="component" value="Unassembled WGS sequence"/>
</dbReference>
<evidence type="ECO:0000313" key="2">
    <source>
        <dbReference type="EMBL" id="CAI9932056.1"/>
    </source>
</evidence>
<organism evidence="3">
    <name type="scientific">Hexamita inflata</name>
    <dbReference type="NCBI Taxonomy" id="28002"/>
    <lineage>
        <taxon>Eukaryota</taxon>
        <taxon>Metamonada</taxon>
        <taxon>Diplomonadida</taxon>
        <taxon>Hexamitidae</taxon>
        <taxon>Hexamitinae</taxon>
        <taxon>Hexamita</taxon>
    </lineage>
</organism>
<evidence type="ECO:0000259" key="1">
    <source>
        <dbReference type="PROSITE" id="PS51294"/>
    </source>
</evidence>
<dbReference type="AlphaFoldDB" id="A0AA86U6R0"/>
<dbReference type="SUPFAM" id="SSF46689">
    <property type="entry name" value="Homeodomain-like"/>
    <property type="match status" value="1"/>
</dbReference>
<dbReference type="Pfam" id="PF00249">
    <property type="entry name" value="Myb_DNA-binding"/>
    <property type="match status" value="1"/>
</dbReference>
<dbReference type="InterPro" id="IPR001005">
    <property type="entry name" value="SANT/Myb"/>
</dbReference>
<name>A0AA86U6R0_9EUKA</name>
<dbReference type="CDD" id="cd00167">
    <property type="entry name" value="SANT"/>
    <property type="match status" value="1"/>
</dbReference>
<dbReference type="EMBL" id="CAXDID020000874">
    <property type="protein sequence ID" value="CAL6115361.1"/>
    <property type="molecule type" value="Genomic_DNA"/>
</dbReference>
<evidence type="ECO:0000313" key="5">
    <source>
        <dbReference type="EMBL" id="CAL6115361.1"/>
    </source>
</evidence>
<reference evidence="3" key="1">
    <citation type="submission" date="2023-06" db="EMBL/GenBank/DDBJ databases">
        <authorList>
            <person name="Kurt Z."/>
        </authorList>
    </citation>
    <scope>NUCLEOTIDE SEQUENCE</scope>
</reference>
<dbReference type="EMBL" id="CATOUU010000505">
    <property type="protein sequence ID" value="CAI9932056.1"/>
    <property type="molecule type" value="Genomic_DNA"/>
</dbReference>
<accession>A0AA86U6R0</accession>
<feature type="domain" description="HTH myb-type" evidence="1">
    <location>
        <begin position="30"/>
        <end position="85"/>
    </location>
</feature>
<comment type="caution">
    <text evidence="3">The sequence shown here is derived from an EMBL/GenBank/DDBJ whole genome shotgun (WGS) entry which is preliminary data.</text>
</comment>
<evidence type="ECO:0000313" key="4">
    <source>
        <dbReference type="EMBL" id="CAL6040879.1"/>
    </source>
</evidence>
<protein>
    <submittedName>
        <fullName evidence="3">SANT/Myb domain</fullName>
    </submittedName>
    <submittedName>
        <fullName evidence="4">SANT/Myb_domain</fullName>
    </submittedName>
</protein>